<dbReference type="PANTHER" id="PTHR38693">
    <property type="entry name" value="UBIQUINONE BIOSYNTHESIS PROTEIN UBIJ"/>
    <property type="match status" value="1"/>
</dbReference>
<organism evidence="3 4">
    <name type="scientific">Alteromonas halophila</name>
    <dbReference type="NCBI Taxonomy" id="516698"/>
    <lineage>
        <taxon>Bacteria</taxon>
        <taxon>Pseudomonadati</taxon>
        <taxon>Pseudomonadota</taxon>
        <taxon>Gammaproteobacteria</taxon>
        <taxon>Alteromonadales</taxon>
        <taxon>Alteromonadaceae</taxon>
        <taxon>Alteromonas/Salinimonas group</taxon>
        <taxon>Alteromonas</taxon>
    </lineage>
</organism>
<evidence type="ECO:0000313" key="4">
    <source>
        <dbReference type="Proteomes" id="UP000631300"/>
    </source>
</evidence>
<dbReference type="GO" id="GO:0006744">
    <property type="term" value="P:ubiquinone biosynthetic process"/>
    <property type="evidence" value="ECO:0007669"/>
    <property type="project" value="UniProtKB-UniRule"/>
</dbReference>
<dbReference type="Pfam" id="PF02036">
    <property type="entry name" value="SCP2"/>
    <property type="match status" value="1"/>
</dbReference>
<comment type="similarity">
    <text evidence="1">Belongs to the UbiJ family.</text>
</comment>
<proteinExistence type="inferred from homology"/>
<keyword evidence="1" id="KW-0831">Ubiquinone biosynthesis</keyword>
<keyword evidence="1" id="KW-0963">Cytoplasm</keyword>
<feature type="domain" description="SCP2" evidence="2">
    <location>
        <begin position="15"/>
        <end position="121"/>
    </location>
</feature>
<dbReference type="HAMAP" id="MF_02215">
    <property type="entry name" value="UbiJ"/>
    <property type="match status" value="1"/>
</dbReference>
<accession>A0A918JK44</accession>
<comment type="caution">
    <text evidence="3">The sequence shown here is derived from an EMBL/GenBank/DDBJ whole genome shotgun (WGS) entry which is preliminary data.</text>
</comment>
<comment type="pathway">
    <text evidence="1">Cofactor biosynthesis; ubiquinone biosynthesis.</text>
</comment>
<reference evidence="3" key="1">
    <citation type="journal article" date="2014" name="Int. J. Syst. Evol. Microbiol.">
        <title>Complete genome sequence of Corynebacterium casei LMG S-19264T (=DSM 44701T), isolated from a smear-ripened cheese.</title>
        <authorList>
            <consortium name="US DOE Joint Genome Institute (JGI-PGF)"/>
            <person name="Walter F."/>
            <person name="Albersmeier A."/>
            <person name="Kalinowski J."/>
            <person name="Ruckert C."/>
        </authorList>
    </citation>
    <scope>NUCLEOTIDE SEQUENCE</scope>
    <source>
        <strain evidence="3">KCTC 22164</strain>
    </source>
</reference>
<dbReference type="PANTHER" id="PTHR38693:SF1">
    <property type="entry name" value="UBIQUINONE BIOSYNTHESIS ACCESSORY FACTOR UBIJ"/>
    <property type="match status" value="1"/>
</dbReference>
<protein>
    <recommendedName>
        <fullName evidence="1">Ubiquinone biosynthesis accessory factor UbiJ</fullName>
    </recommendedName>
</protein>
<dbReference type="GO" id="GO:0005737">
    <property type="term" value="C:cytoplasm"/>
    <property type="evidence" value="ECO:0007669"/>
    <property type="project" value="UniProtKB-SubCell"/>
</dbReference>
<keyword evidence="4" id="KW-1185">Reference proteome</keyword>
<name>A0A918JK44_9ALTE</name>
<gene>
    <name evidence="1" type="primary">ubiJ</name>
    <name evidence="3" type="ORF">GCM10007391_14770</name>
</gene>
<dbReference type="EMBL" id="BMXP01000003">
    <property type="protein sequence ID" value="GGW82705.1"/>
    <property type="molecule type" value="Genomic_DNA"/>
</dbReference>
<comment type="function">
    <text evidence="1">Required for ubiquinone (coenzyme Q) biosynthesis. Binds hydrophobic ubiquinone biosynthetic intermediates via its SCP2 domain and is essential for the stability of the Ubi complex. May constitute a docking platform where Ubi enzymes assemble and access their SCP2-bound polyprenyl substrates.</text>
</comment>
<dbReference type="RefSeq" id="WP_189404934.1">
    <property type="nucleotide sequence ID" value="NZ_BMXP01000003.1"/>
</dbReference>
<evidence type="ECO:0000256" key="1">
    <source>
        <dbReference type="HAMAP-Rule" id="MF_02215"/>
    </source>
</evidence>
<dbReference type="InterPro" id="IPR003033">
    <property type="entry name" value="SCP2_sterol-bd_dom"/>
</dbReference>
<sequence>MPAAALVTAAIETAINKLINLDPDTPARLRPLAGNRLYLFISPLPQGLCLVFSDRIDVLAVDESVTEVVAELPGNACCIETELATLPSLTNTNELTRLIQQKKLNVEGELSVAQKVSALFRSLDIDLEEQLARYTNDVVAHEAGTLVRQFTDAFRRQARHTEAALGNALVEEKRIAAHRLAVVHFSDEVAALRDDVARANARLERLETRVKKK</sequence>
<reference evidence="3" key="2">
    <citation type="submission" date="2020-09" db="EMBL/GenBank/DDBJ databases">
        <authorList>
            <person name="Sun Q."/>
            <person name="Kim S."/>
        </authorList>
    </citation>
    <scope>NUCLEOTIDE SEQUENCE</scope>
    <source>
        <strain evidence="3">KCTC 22164</strain>
    </source>
</reference>
<comment type="subcellular location">
    <subcellularLocation>
        <location evidence="1">Cytoplasm</location>
    </subcellularLocation>
</comment>
<evidence type="ECO:0000259" key="2">
    <source>
        <dbReference type="Pfam" id="PF02036"/>
    </source>
</evidence>
<dbReference type="InterPro" id="IPR038989">
    <property type="entry name" value="UbiJ"/>
</dbReference>
<dbReference type="Proteomes" id="UP000631300">
    <property type="component" value="Unassembled WGS sequence"/>
</dbReference>
<evidence type="ECO:0000313" key="3">
    <source>
        <dbReference type="EMBL" id="GGW82705.1"/>
    </source>
</evidence>
<dbReference type="AlphaFoldDB" id="A0A918JK44"/>